<dbReference type="SUPFAM" id="SSF51230">
    <property type="entry name" value="Single hybrid motif"/>
    <property type="match status" value="1"/>
</dbReference>
<comment type="cofactor">
    <cofactor evidence="1">
        <name>(R)-lipoate</name>
        <dbReference type="ChEBI" id="CHEBI:83088"/>
    </cofactor>
</comment>
<gene>
    <name evidence="12" type="ORF">MNBD_GAMMA12-3193</name>
</gene>
<dbReference type="GO" id="GO:0033512">
    <property type="term" value="P:L-lysine catabolic process to acetyl-CoA via saccharopine"/>
    <property type="evidence" value="ECO:0007669"/>
    <property type="project" value="UniProtKB-UniPathway"/>
</dbReference>
<accession>A0A3B0YYM7</accession>
<dbReference type="SUPFAM" id="SSF52777">
    <property type="entry name" value="CoA-dependent acyltransferases"/>
    <property type="match status" value="1"/>
</dbReference>
<evidence type="ECO:0000256" key="8">
    <source>
        <dbReference type="ARBA" id="ARBA00023315"/>
    </source>
</evidence>
<name>A0A3B0YYM7_9ZZZZ</name>
<dbReference type="InterPro" id="IPR006255">
    <property type="entry name" value="SucB"/>
</dbReference>
<dbReference type="EMBL" id="UOFL01000226">
    <property type="protein sequence ID" value="VAW81800.1"/>
    <property type="molecule type" value="Genomic_DNA"/>
</dbReference>
<dbReference type="PROSITE" id="PS51826">
    <property type="entry name" value="PSBD"/>
    <property type="match status" value="1"/>
</dbReference>
<dbReference type="Pfam" id="PF02817">
    <property type="entry name" value="E3_binding"/>
    <property type="match status" value="1"/>
</dbReference>
<dbReference type="GO" id="GO:0005829">
    <property type="term" value="C:cytosol"/>
    <property type="evidence" value="ECO:0007669"/>
    <property type="project" value="TreeGrafter"/>
</dbReference>
<dbReference type="GO" id="GO:0045252">
    <property type="term" value="C:oxoglutarate dehydrogenase complex"/>
    <property type="evidence" value="ECO:0007669"/>
    <property type="project" value="InterPro"/>
</dbReference>
<keyword evidence="5" id="KW-0816">Tricarboxylic acid cycle</keyword>
<dbReference type="GO" id="GO:0004149">
    <property type="term" value="F:dihydrolipoyllysine-residue succinyltransferase activity"/>
    <property type="evidence" value="ECO:0007669"/>
    <property type="project" value="UniProtKB-EC"/>
</dbReference>
<dbReference type="Pfam" id="PF00364">
    <property type="entry name" value="Biotin_lipoyl"/>
    <property type="match status" value="1"/>
</dbReference>
<dbReference type="NCBIfam" id="NF004309">
    <property type="entry name" value="PRK05704.1"/>
    <property type="match status" value="1"/>
</dbReference>
<protein>
    <recommendedName>
        <fullName evidence="4">dihydrolipoyllysine-residue succinyltransferase</fullName>
        <ecNumber evidence="4">2.3.1.61</ecNumber>
    </recommendedName>
    <alternativeName>
        <fullName evidence="9">2-oxoglutarate dehydrogenase complex component E2</fullName>
    </alternativeName>
</protein>
<evidence type="ECO:0000256" key="9">
    <source>
        <dbReference type="ARBA" id="ARBA00032406"/>
    </source>
</evidence>
<evidence type="ECO:0000259" key="11">
    <source>
        <dbReference type="PROSITE" id="PS51826"/>
    </source>
</evidence>
<dbReference type="PROSITE" id="PS50968">
    <property type="entry name" value="BIOTINYL_LIPOYL"/>
    <property type="match status" value="1"/>
</dbReference>
<reference evidence="12" key="1">
    <citation type="submission" date="2018-06" db="EMBL/GenBank/DDBJ databases">
        <authorList>
            <person name="Zhirakovskaya E."/>
        </authorList>
    </citation>
    <scope>NUCLEOTIDE SEQUENCE</scope>
</reference>
<keyword evidence="6 12" id="KW-0808">Transferase</keyword>
<feature type="domain" description="Peripheral subunit-binding (PSBD)" evidence="11">
    <location>
        <begin position="111"/>
        <end position="148"/>
    </location>
</feature>
<sequence length="434" mass="47415">MTIEIKVPVFPESVTDGTLVAWKKKTGELLERDEIIAEIETDKVVFEVPAIDKAVMGKILVEVGTLVVSGQVIGTLESISEEVSESKLVEVQEVQALASGDGLSRQAVKPVLGPAAEKAAVENKLDVSVLTGSGKNGRILKEDIMAEVKKNKQPLRSDAKIVSEVASAQSSASAAVQTRETKPASIVVDEKSDQTAEESTLLRHEKRVPMTRLRARIAERLLESQQTAAILTTFNEINMQAVMEIRTKYRESFEKTHEVKLGFMSFFVKATVEALKRFPDVNASIDGKEIVYHGYQDLGIAVGSPRGLVVPILRDCDDMDFADVERGIVDFGTRAREGSLTLEEMTGGTFSITNGGVFGSLLSTPIINPPQSAILGLHKIEKRAMVEQDEVVVRPMMYVALSYDHRLIDGRGAVQFLVSIKEQIEDPARLLLGV</sequence>
<dbReference type="Gene3D" id="4.10.320.10">
    <property type="entry name" value="E3-binding domain"/>
    <property type="match status" value="1"/>
</dbReference>
<dbReference type="InterPro" id="IPR004167">
    <property type="entry name" value="PSBD"/>
</dbReference>
<dbReference type="Pfam" id="PF00198">
    <property type="entry name" value="2-oxoacid_dh"/>
    <property type="match status" value="1"/>
</dbReference>
<dbReference type="InterPro" id="IPR011053">
    <property type="entry name" value="Single_hybrid_motif"/>
</dbReference>
<dbReference type="Gene3D" id="3.30.559.10">
    <property type="entry name" value="Chloramphenicol acetyltransferase-like domain"/>
    <property type="match status" value="1"/>
</dbReference>
<evidence type="ECO:0000256" key="7">
    <source>
        <dbReference type="ARBA" id="ARBA00022823"/>
    </source>
</evidence>
<dbReference type="GO" id="GO:0006099">
    <property type="term" value="P:tricarboxylic acid cycle"/>
    <property type="evidence" value="ECO:0007669"/>
    <property type="project" value="UniProtKB-KW"/>
</dbReference>
<keyword evidence="7" id="KW-0450">Lipoyl</keyword>
<evidence type="ECO:0000256" key="1">
    <source>
        <dbReference type="ARBA" id="ARBA00001938"/>
    </source>
</evidence>
<dbReference type="EC" id="2.3.1.61" evidence="4"/>
<dbReference type="PANTHER" id="PTHR43416:SF5">
    <property type="entry name" value="DIHYDROLIPOYLLYSINE-RESIDUE SUCCINYLTRANSFERASE COMPONENT OF 2-OXOGLUTARATE DEHYDROGENASE COMPLEX, MITOCHONDRIAL"/>
    <property type="match status" value="1"/>
</dbReference>
<dbReference type="PANTHER" id="PTHR43416">
    <property type="entry name" value="DIHYDROLIPOYLLYSINE-RESIDUE SUCCINYLTRANSFERASE COMPONENT OF 2-OXOGLUTARATE DEHYDROGENASE COMPLEX, MITOCHONDRIAL-RELATED"/>
    <property type="match status" value="1"/>
</dbReference>
<organism evidence="12">
    <name type="scientific">hydrothermal vent metagenome</name>
    <dbReference type="NCBI Taxonomy" id="652676"/>
    <lineage>
        <taxon>unclassified sequences</taxon>
        <taxon>metagenomes</taxon>
        <taxon>ecological metagenomes</taxon>
    </lineage>
</organism>
<dbReference type="InterPro" id="IPR000089">
    <property type="entry name" value="Biotin_lipoyl"/>
</dbReference>
<dbReference type="InterPro" id="IPR050537">
    <property type="entry name" value="2-oxoacid_dehydrogenase"/>
</dbReference>
<evidence type="ECO:0000256" key="3">
    <source>
        <dbReference type="ARBA" id="ARBA00007317"/>
    </source>
</evidence>
<dbReference type="NCBIfam" id="TIGR01347">
    <property type="entry name" value="sucB"/>
    <property type="match status" value="1"/>
</dbReference>
<proteinExistence type="inferred from homology"/>
<evidence type="ECO:0000256" key="6">
    <source>
        <dbReference type="ARBA" id="ARBA00022679"/>
    </source>
</evidence>
<comment type="similarity">
    <text evidence="3">Belongs to the 2-oxoacid dehydrogenase family.</text>
</comment>
<dbReference type="InterPro" id="IPR036625">
    <property type="entry name" value="E3-bd_dom_sf"/>
</dbReference>
<dbReference type="CDD" id="cd06849">
    <property type="entry name" value="lipoyl_domain"/>
    <property type="match status" value="1"/>
</dbReference>
<evidence type="ECO:0000259" key="10">
    <source>
        <dbReference type="PROSITE" id="PS50968"/>
    </source>
</evidence>
<feature type="domain" description="Lipoyl-binding" evidence="10">
    <location>
        <begin position="2"/>
        <end position="77"/>
    </location>
</feature>
<keyword evidence="8 12" id="KW-0012">Acyltransferase</keyword>
<evidence type="ECO:0000256" key="5">
    <source>
        <dbReference type="ARBA" id="ARBA00022532"/>
    </source>
</evidence>
<evidence type="ECO:0000313" key="12">
    <source>
        <dbReference type="EMBL" id="VAW81800.1"/>
    </source>
</evidence>
<dbReference type="AlphaFoldDB" id="A0A3B0YYM7"/>
<comment type="pathway">
    <text evidence="2">Amino-acid degradation; L-lysine degradation via saccharopine pathway; glutaryl-CoA from L-lysine: step 6/6.</text>
</comment>
<dbReference type="SUPFAM" id="SSF47005">
    <property type="entry name" value="Peripheral subunit-binding domain of 2-oxo acid dehydrogenase complex"/>
    <property type="match status" value="1"/>
</dbReference>
<dbReference type="Gene3D" id="2.40.50.100">
    <property type="match status" value="1"/>
</dbReference>
<evidence type="ECO:0000256" key="4">
    <source>
        <dbReference type="ARBA" id="ARBA00012945"/>
    </source>
</evidence>
<dbReference type="InterPro" id="IPR023213">
    <property type="entry name" value="CAT-like_dom_sf"/>
</dbReference>
<dbReference type="InterPro" id="IPR001078">
    <property type="entry name" value="2-oxoacid_DH_actylTfrase"/>
</dbReference>
<evidence type="ECO:0000256" key="2">
    <source>
        <dbReference type="ARBA" id="ARBA00005145"/>
    </source>
</evidence>
<dbReference type="UniPathway" id="UPA00868">
    <property type="reaction ID" value="UER00840"/>
</dbReference>